<evidence type="ECO:0000256" key="11">
    <source>
        <dbReference type="ARBA" id="ARBA00023027"/>
    </source>
</evidence>
<dbReference type="EMBL" id="KJ920382">
    <property type="protein sequence ID" value="AIN75509.1"/>
    <property type="molecule type" value="Genomic_DNA"/>
</dbReference>
<evidence type="ECO:0000256" key="3">
    <source>
        <dbReference type="ARBA" id="ARBA00012944"/>
    </source>
</evidence>
<evidence type="ECO:0000256" key="9">
    <source>
        <dbReference type="ARBA" id="ARBA00022982"/>
    </source>
</evidence>
<dbReference type="GO" id="GO:0042773">
    <property type="term" value="P:ATP synthesis coupled electron transport"/>
    <property type="evidence" value="ECO:0007669"/>
    <property type="project" value="UniProtKB-UniRule"/>
</dbReference>
<dbReference type="AlphaFoldDB" id="A0A0G2R678"/>
<reference evidence="18" key="1">
    <citation type="submission" date="2014-05" db="EMBL/GenBank/DDBJ databases">
        <title>The complete mitochondrial genome of Paleosuchus palpebrosus.</title>
        <authorList>
            <person name="Yan L."/>
            <person name="Yan P."/>
            <person name="Geng Z."/>
        </authorList>
    </citation>
    <scope>NUCLEOTIDE SEQUENCE</scope>
</reference>
<keyword evidence="10 17" id="KW-1133">Transmembrane helix</keyword>
<keyword evidence="12 17" id="KW-0830">Ubiquinone</keyword>
<keyword evidence="14 17" id="KW-0472">Membrane</keyword>
<evidence type="ECO:0000256" key="15">
    <source>
        <dbReference type="ARBA" id="ARBA00043911"/>
    </source>
</evidence>
<protein>
    <recommendedName>
        <fullName evidence="4 17">NADH-ubiquinone oxidoreductase chain 4L</fullName>
        <ecNumber evidence="3 17">7.1.1.2</ecNumber>
    </recommendedName>
</protein>
<dbReference type="GO" id="GO:0030964">
    <property type="term" value="C:NADH dehydrogenase complex"/>
    <property type="evidence" value="ECO:0007669"/>
    <property type="project" value="TreeGrafter"/>
</dbReference>
<evidence type="ECO:0000256" key="12">
    <source>
        <dbReference type="ARBA" id="ARBA00023075"/>
    </source>
</evidence>
<evidence type="ECO:0000256" key="8">
    <source>
        <dbReference type="ARBA" id="ARBA00022967"/>
    </source>
</evidence>
<dbReference type="Gene3D" id="1.10.287.3510">
    <property type="match status" value="1"/>
</dbReference>
<keyword evidence="5 17" id="KW-0813">Transport</keyword>
<evidence type="ECO:0000256" key="16">
    <source>
        <dbReference type="ARBA" id="ARBA00048769"/>
    </source>
</evidence>
<accession>A0A0G2R678</accession>
<comment type="similarity">
    <text evidence="2 17">Belongs to the complex I subunit 4L family.</text>
</comment>
<evidence type="ECO:0000256" key="6">
    <source>
        <dbReference type="ARBA" id="ARBA00022660"/>
    </source>
</evidence>
<dbReference type="PANTHER" id="PTHR11434">
    <property type="entry name" value="NADH-UBIQUINONE OXIDOREDUCTASE SUBUNIT ND4L"/>
    <property type="match status" value="1"/>
</dbReference>
<comment type="function">
    <text evidence="15">Core subunit of the mitochondrial membrane respiratory chain NADH dehydrogenase (Complex I) which catalyzes electron transfer from NADH through the respiratory chain, using ubiquinone as an electron acceptor. Part of the enzyme membrane arm which is embedded in the lipid bilayer and involved in proton translocation.</text>
</comment>
<dbReference type="EC" id="7.1.1.2" evidence="3 17"/>
<keyword evidence="7 17" id="KW-0812">Transmembrane</keyword>
<dbReference type="GO" id="GO:0005743">
    <property type="term" value="C:mitochondrial inner membrane"/>
    <property type="evidence" value="ECO:0007669"/>
    <property type="project" value="UniProtKB-SubCell"/>
</dbReference>
<name>A0A0G2R678_PALPA</name>
<keyword evidence="9 17" id="KW-0249">Electron transport</keyword>
<evidence type="ECO:0000313" key="18">
    <source>
        <dbReference type="EMBL" id="AIN75509.1"/>
    </source>
</evidence>
<keyword evidence="6 17" id="KW-0679">Respiratory chain</keyword>
<dbReference type="GO" id="GO:0016651">
    <property type="term" value="F:oxidoreductase activity, acting on NAD(P)H"/>
    <property type="evidence" value="ECO:0007669"/>
    <property type="project" value="InterPro"/>
</dbReference>
<dbReference type="InterPro" id="IPR001133">
    <property type="entry name" value="NADH_UbQ_OxRdtase_chain4L/K"/>
</dbReference>
<dbReference type="PANTHER" id="PTHR11434:SF0">
    <property type="entry name" value="NADH-UBIQUINONE OXIDOREDUCTASE CHAIN 4L"/>
    <property type="match status" value="1"/>
</dbReference>
<evidence type="ECO:0000256" key="7">
    <source>
        <dbReference type="ARBA" id="ARBA00022692"/>
    </source>
</evidence>
<sequence>MTPTNTLFLFSFSLCIIGLITHHNHLLSTLLCLEGMALSIFLAVTMSSLQSHPSSFILPLTILTLSACEAGTGLALLVASARTHNTADLKNLNLLQC</sequence>
<evidence type="ECO:0000256" key="10">
    <source>
        <dbReference type="ARBA" id="ARBA00022989"/>
    </source>
</evidence>
<gene>
    <name evidence="18" type="primary">ND4L</name>
</gene>
<keyword evidence="17" id="KW-0999">Mitochondrion inner membrane</keyword>
<feature type="transmembrane region" description="Helical" evidence="17">
    <location>
        <begin position="56"/>
        <end position="79"/>
    </location>
</feature>
<geneLocation type="mitochondrion" evidence="18"/>
<feature type="transmembrane region" description="Helical" evidence="17">
    <location>
        <begin position="6"/>
        <end position="23"/>
    </location>
</feature>
<organism evidence="18">
    <name type="scientific">Paleosuchus palpebrosus</name>
    <name type="common">Cuvier's smooth-fronted caiman</name>
    <name type="synonym">Dwarf caiman</name>
    <dbReference type="NCBI Taxonomy" id="84099"/>
    <lineage>
        <taxon>Eukaryota</taxon>
        <taxon>Metazoa</taxon>
        <taxon>Chordata</taxon>
        <taxon>Craniata</taxon>
        <taxon>Vertebrata</taxon>
        <taxon>Euteleostomi</taxon>
        <taxon>Archelosauria</taxon>
        <taxon>Archosauria</taxon>
        <taxon>Crocodylia</taxon>
        <taxon>Alligatoridae</taxon>
        <taxon>Caimaninae</taxon>
        <taxon>Paleosuchus</taxon>
    </lineage>
</organism>
<evidence type="ECO:0000256" key="13">
    <source>
        <dbReference type="ARBA" id="ARBA00023128"/>
    </source>
</evidence>
<keyword evidence="8 17" id="KW-1278">Translocase</keyword>
<evidence type="ECO:0000256" key="1">
    <source>
        <dbReference type="ARBA" id="ARBA00004225"/>
    </source>
</evidence>
<keyword evidence="13 17" id="KW-0496">Mitochondrion</keyword>
<comment type="subcellular location">
    <subcellularLocation>
        <location evidence="17">Mitochondrion inner membrane</location>
        <topology evidence="17">Multi-pass membrane protein</topology>
    </subcellularLocation>
    <subcellularLocation>
        <location evidence="1">Mitochondrion membrane</location>
        <topology evidence="1">Multi-pass membrane protein</topology>
    </subcellularLocation>
</comment>
<evidence type="ECO:0000256" key="2">
    <source>
        <dbReference type="ARBA" id="ARBA00010519"/>
    </source>
</evidence>
<dbReference type="GO" id="GO:0008137">
    <property type="term" value="F:NADH dehydrogenase (ubiquinone) activity"/>
    <property type="evidence" value="ECO:0007669"/>
    <property type="project" value="UniProtKB-EC"/>
</dbReference>
<dbReference type="InterPro" id="IPR039428">
    <property type="entry name" value="NUOK/Mnh_C1-like"/>
</dbReference>
<dbReference type="Pfam" id="PF00420">
    <property type="entry name" value="Oxidored_q2"/>
    <property type="match status" value="1"/>
</dbReference>
<proteinExistence type="inferred from homology"/>
<comment type="catalytic activity">
    <reaction evidence="16">
        <text>a ubiquinone + NADH + 5 H(+)(in) = a ubiquinol + NAD(+) + 4 H(+)(out)</text>
        <dbReference type="Rhea" id="RHEA:29091"/>
        <dbReference type="Rhea" id="RHEA-COMP:9565"/>
        <dbReference type="Rhea" id="RHEA-COMP:9566"/>
        <dbReference type="ChEBI" id="CHEBI:15378"/>
        <dbReference type="ChEBI" id="CHEBI:16389"/>
        <dbReference type="ChEBI" id="CHEBI:17976"/>
        <dbReference type="ChEBI" id="CHEBI:57540"/>
        <dbReference type="ChEBI" id="CHEBI:57945"/>
        <dbReference type="EC" id="7.1.1.2"/>
    </reaction>
    <physiologicalReaction direction="left-to-right" evidence="16">
        <dbReference type="Rhea" id="RHEA:29092"/>
    </physiologicalReaction>
</comment>
<evidence type="ECO:0000256" key="14">
    <source>
        <dbReference type="ARBA" id="ARBA00023136"/>
    </source>
</evidence>
<evidence type="ECO:0000256" key="17">
    <source>
        <dbReference type="RuleBase" id="RU004419"/>
    </source>
</evidence>
<keyword evidence="11 17" id="KW-0520">NAD</keyword>
<evidence type="ECO:0000256" key="4">
    <source>
        <dbReference type="ARBA" id="ARBA00016612"/>
    </source>
</evidence>
<evidence type="ECO:0000256" key="5">
    <source>
        <dbReference type="ARBA" id="ARBA00022448"/>
    </source>
</evidence>